<evidence type="ECO:0000313" key="1">
    <source>
        <dbReference type="EMBL" id="SVA79389.1"/>
    </source>
</evidence>
<dbReference type="AlphaFoldDB" id="A0A381YR06"/>
<name>A0A381YR06_9ZZZZ</name>
<proteinExistence type="predicted"/>
<protein>
    <submittedName>
        <fullName evidence="1">Uncharacterized protein</fullName>
    </submittedName>
</protein>
<sequence length="110" mass="12358">MDYQSPDGANLRESTLTRDQLVTVIKCGLPGRDMPAFDRLSYTDDRCLGRTQADLDRMGLTLPDPAATLQAREVERLVDFLLSKVVGRGPMDRAKCVDFWGEEVDVCTEY</sequence>
<organism evidence="1">
    <name type="scientific">marine metagenome</name>
    <dbReference type="NCBI Taxonomy" id="408172"/>
    <lineage>
        <taxon>unclassified sequences</taxon>
        <taxon>metagenomes</taxon>
        <taxon>ecological metagenomes</taxon>
    </lineage>
</organism>
<dbReference type="EMBL" id="UINC01018830">
    <property type="protein sequence ID" value="SVA79389.1"/>
    <property type="molecule type" value="Genomic_DNA"/>
</dbReference>
<accession>A0A381YR06</accession>
<reference evidence="1" key="1">
    <citation type="submission" date="2018-05" db="EMBL/GenBank/DDBJ databases">
        <authorList>
            <person name="Lanie J.A."/>
            <person name="Ng W.-L."/>
            <person name="Kazmierczak K.M."/>
            <person name="Andrzejewski T.M."/>
            <person name="Davidsen T.M."/>
            <person name="Wayne K.J."/>
            <person name="Tettelin H."/>
            <person name="Glass J.I."/>
            <person name="Rusch D."/>
            <person name="Podicherti R."/>
            <person name="Tsui H.-C.T."/>
            <person name="Winkler M.E."/>
        </authorList>
    </citation>
    <scope>NUCLEOTIDE SEQUENCE</scope>
</reference>
<gene>
    <name evidence="1" type="ORF">METZ01_LOCUS132243</name>
</gene>